<dbReference type="Pfam" id="PF19279">
    <property type="entry name" value="YegS_C"/>
    <property type="match status" value="1"/>
</dbReference>
<keyword evidence="4" id="KW-0547">Nucleotide-binding</keyword>
<evidence type="ECO:0000259" key="9">
    <source>
        <dbReference type="PROSITE" id="PS50146"/>
    </source>
</evidence>
<protein>
    <submittedName>
        <fullName evidence="10">Diacylglycerol kinase</fullName>
    </submittedName>
</protein>
<keyword evidence="8" id="KW-1208">Phospholipid metabolism</keyword>
<dbReference type="GO" id="GO:0004143">
    <property type="term" value="F:ATP-dependent diacylglycerol kinase activity"/>
    <property type="evidence" value="ECO:0007669"/>
    <property type="project" value="TreeGrafter"/>
</dbReference>
<dbReference type="GO" id="GO:0008654">
    <property type="term" value="P:phospholipid biosynthetic process"/>
    <property type="evidence" value="ECO:0007669"/>
    <property type="project" value="UniProtKB-KW"/>
</dbReference>
<evidence type="ECO:0000256" key="2">
    <source>
        <dbReference type="ARBA" id="ARBA00005983"/>
    </source>
</evidence>
<evidence type="ECO:0000256" key="8">
    <source>
        <dbReference type="ARBA" id="ARBA00023264"/>
    </source>
</evidence>
<evidence type="ECO:0000256" key="6">
    <source>
        <dbReference type="ARBA" id="ARBA00022840"/>
    </source>
</evidence>
<feature type="domain" description="DAGKc" evidence="9">
    <location>
        <begin position="1"/>
        <end position="111"/>
    </location>
</feature>
<dbReference type="PROSITE" id="PS50146">
    <property type="entry name" value="DAGK"/>
    <property type="match status" value="1"/>
</dbReference>
<keyword evidence="5 10" id="KW-0418">Kinase</keyword>
<evidence type="ECO:0000313" key="10">
    <source>
        <dbReference type="EMBL" id="SDC10380.1"/>
    </source>
</evidence>
<dbReference type="GO" id="GO:0005886">
    <property type="term" value="C:plasma membrane"/>
    <property type="evidence" value="ECO:0007669"/>
    <property type="project" value="TreeGrafter"/>
</dbReference>
<reference evidence="11" key="1">
    <citation type="submission" date="2016-10" db="EMBL/GenBank/DDBJ databases">
        <authorList>
            <person name="Varghese N."/>
            <person name="Submissions S."/>
        </authorList>
    </citation>
    <scope>NUCLEOTIDE SEQUENCE [LARGE SCALE GENOMIC DNA]</scope>
    <source>
        <strain evidence="11">IBRC-M 10403</strain>
    </source>
</reference>
<comment type="cofactor">
    <cofactor evidence="1">
        <name>Mg(2+)</name>
        <dbReference type="ChEBI" id="CHEBI:18420"/>
    </cofactor>
</comment>
<accession>A0A1G6IVD5</accession>
<evidence type="ECO:0000256" key="3">
    <source>
        <dbReference type="ARBA" id="ARBA00022679"/>
    </source>
</evidence>
<keyword evidence="7" id="KW-0443">Lipid metabolism</keyword>
<comment type="similarity">
    <text evidence="2">Belongs to the diacylglycerol/lipid kinase family.</text>
</comment>
<dbReference type="EMBL" id="FMZZ01000001">
    <property type="protein sequence ID" value="SDC10380.1"/>
    <property type="molecule type" value="Genomic_DNA"/>
</dbReference>
<gene>
    <name evidence="10" type="ORF">SAMN05216174_101114</name>
</gene>
<keyword evidence="7" id="KW-0444">Lipid biosynthesis</keyword>
<dbReference type="InterPro" id="IPR050187">
    <property type="entry name" value="Lipid_Phosphate_FormReg"/>
</dbReference>
<name>A0A1G6IVD5_9PSEU</name>
<dbReference type="Pfam" id="PF00781">
    <property type="entry name" value="DAGK_cat"/>
    <property type="match status" value="1"/>
</dbReference>
<evidence type="ECO:0000256" key="7">
    <source>
        <dbReference type="ARBA" id="ARBA00023209"/>
    </source>
</evidence>
<proteinExistence type="inferred from homology"/>
<evidence type="ECO:0000256" key="5">
    <source>
        <dbReference type="ARBA" id="ARBA00022777"/>
    </source>
</evidence>
<dbReference type="SUPFAM" id="SSF111331">
    <property type="entry name" value="NAD kinase/diacylglycerol kinase-like"/>
    <property type="match status" value="1"/>
</dbReference>
<dbReference type="Gene3D" id="2.60.200.40">
    <property type="match status" value="1"/>
</dbReference>
<evidence type="ECO:0000313" key="11">
    <source>
        <dbReference type="Proteomes" id="UP000199501"/>
    </source>
</evidence>
<dbReference type="InterPro" id="IPR001206">
    <property type="entry name" value="Diacylglycerol_kinase_cat_dom"/>
</dbReference>
<dbReference type="InterPro" id="IPR016064">
    <property type="entry name" value="NAD/diacylglycerol_kinase_sf"/>
</dbReference>
<evidence type="ECO:0000256" key="1">
    <source>
        <dbReference type="ARBA" id="ARBA00001946"/>
    </source>
</evidence>
<evidence type="ECO:0000256" key="4">
    <source>
        <dbReference type="ARBA" id="ARBA00022741"/>
    </source>
</evidence>
<organism evidence="10 11">
    <name type="scientific">Actinokineospora iranica</name>
    <dbReference type="NCBI Taxonomy" id="1271860"/>
    <lineage>
        <taxon>Bacteria</taxon>
        <taxon>Bacillati</taxon>
        <taxon>Actinomycetota</taxon>
        <taxon>Actinomycetes</taxon>
        <taxon>Pseudonocardiales</taxon>
        <taxon>Pseudonocardiaceae</taxon>
        <taxon>Actinokineospora</taxon>
    </lineage>
</organism>
<dbReference type="PANTHER" id="PTHR12358">
    <property type="entry name" value="SPHINGOSINE KINASE"/>
    <property type="match status" value="1"/>
</dbReference>
<dbReference type="GO" id="GO:0005524">
    <property type="term" value="F:ATP binding"/>
    <property type="evidence" value="ECO:0007669"/>
    <property type="project" value="UniProtKB-KW"/>
</dbReference>
<dbReference type="Gene3D" id="3.40.50.10330">
    <property type="entry name" value="Probable inorganic polyphosphate/atp-NAD kinase, domain 1"/>
    <property type="match status" value="1"/>
</dbReference>
<dbReference type="InterPro" id="IPR045540">
    <property type="entry name" value="YegS/DAGK_C"/>
</dbReference>
<dbReference type="STRING" id="1271860.SAMN05216174_101114"/>
<keyword evidence="7" id="KW-0594">Phospholipid biosynthesis</keyword>
<keyword evidence="3" id="KW-0808">Transferase</keyword>
<dbReference type="AlphaFoldDB" id="A0A1G6IVD5"/>
<dbReference type="InterPro" id="IPR017438">
    <property type="entry name" value="ATP-NAD_kinase_N"/>
</dbReference>
<keyword evidence="6" id="KW-0067">ATP-binding</keyword>
<keyword evidence="11" id="KW-1185">Reference proteome</keyword>
<dbReference type="Proteomes" id="UP000199501">
    <property type="component" value="Unassembled WGS sequence"/>
</dbReference>
<dbReference type="PANTHER" id="PTHR12358:SF106">
    <property type="entry name" value="LIPID KINASE YEGS"/>
    <property type="match status" value="1"/>
</dbReference>
<sequence length="275" mass="28229">MVAARLRDVVGELTVVEATSVAESRALAARAADRGLDLLVVLGGDGSVHQGVRFCAEHRVALAVVASGTGNDFARALGLPLSPLAGVAGVVAAIESGARRRVDLGRVGGGEWFASVLCAGFDAAVSERGNRMRWPHGRRRYDLAIAVELAALRARPLVVDTGGADGGVVELAATMVAVGNTAFYGGGIPVCPGADPADGLLDVTVVGRVSRWDLLRILPSLRGGGHVAHPAVRTMRARRVALGADNGWVAYADGERMGPLPVVVECVPGAVEIVG</sequence>